<organism evidence="2 3">
    <name type="scientific">Lacticaseibacillus paracasei subsp. paracasei</name>
    <dbReference type="NCBI Taxonomy" id="47714"/>
    <lineage>
        <taxon>Bacteria</taxon>
        <taxon>Bacillati</taxon>
        <taxon>Bacillota</taxon>
        <taxon>Bacilli</taxon>
        <taxon>Lactobacillales</taxon>
        <taxon>Lactobacillaceae</taxon>
        <taxon>Lacticaseibacillus</taxon>
    </lineage>
</organism>
<proteinExistence type="predicted"/>
<feature type="transmembrane region" description="Helical" evidence="1">
    <location>
        <begin position="20"/>
        <end position="36"/>
    </location>
</feature>
<keyword evidence="1" id="KW-0472">Membrane</keyword>
<accession>A0AAP9HF43</accession>
<reference evidence="2 3" key="1">
    <citation type="submission" date="2017-08" db="EMBL/GenBank/DDBJ databases">
        <title>Genome sequence, comparative genomics and functional analysis of the highly adhesive Lactobacillus paracasei Kobulty strain.</title>
        <authorList>
            <person name="Koryszewska-Baginska A."/>
            <person name="Grynberg M."/>
            <person name="Aleksandrzak-Piekarczyk T."/>
        </authorList>
    </citation>
    <scope>NUCLEOTIDE SEQUENCE [LARGE SCALE GENOMIC DNA]</scope>
    <source>
        <strain evidence="2 3">IBB3423</strain>
    </source>
</reference>
<keyword evidence="1" id="KW-0812">Transmembrane</keyword>
<dbReference type="AlphaFoldDB" id="A0AAP9HF43"/>
<keyword evidence="1" id="KW-1133">Transmembrane helix</keyword>
<evidence type="ECO:0000313" key="3">
    <source>
        <dbReference type="Proteomes" id="UP000423274"/>
    </source>
</evidence>
<gene>
    <name evidence="2" type="ORF">LCAKO_0428</name>
</gene>
<sequence>MTSGFLVKPEKQGKKQKYNFLYMIAGVLIVLIGLKVI</sequence>
<protein>
    <submittedName>
        <fullName evidence="2">Uncharacterized protein</fullName>
    </submittedName>
</protein>
<dbReference type="EMBL" id="CP022954">
    <property type="protein sequence ID" value="QGV17006.1"/>
    <property type="molecule type" value="Genomic_DNA"/>
</dbReference>
<name>A0AAP9HF43_LACPA</name>
<dbReference type="Proteomes" id="UP000423274">
    <property type="component" value="Chromosome"/>
</dbReference>
<evidence type="ECO:0000313" key="2">
    <source>
        <dbReference type="EMBL" id="QGV17006.1"/>
    </source>
</evidence>
<evidence type="ECO:0000256" key="1">
    <source>
        <dbReference type="SAM" id="Phobius"/>
    </source>
</evidence>